<protein>
    <submittedName>
        <fullName evidence="5">TRAP transporter solute receptor, DctP family</fullName>
    </submittedName>
</protein>
<dbReference type="PANTHER" id="PTHR33376:SF7">
    <property type="entry name" value="C4-DICARBOXYLATE-BINDING PROTEIN DCTB"/>
    <property type="match status" value="1"/>
</dbReference>
<sequence length="330" mass="36492">MRPKSAGIMLIVAILLGISGTASAATFKMAVGDAQGGTQWELASFFKQSLERKTQGVHRVALFPNGQLGSEEDTVNEAAMGTLDMSVLAINNLAPFSPTLSVLTLPYIVRNADEARTLVQGEIGRELVDNTVRDAQVRIVGWAFSGFRVLTNSRKPVTNPEDLSGMVIRVPKNEVMIETYQAWGINPSPLAWSETFTALQQKVVDGQDNPFITVAAMKFDEVQKYITPIRYLFSLEPLVISEEVFQHQTPAMQDAILAAGREATTHSYDYLQRTEREVRQQLQAKGMEIVEPAGGEEAWAKVAMERVWPRFYDTVGGKEKIDATQRALGR</sequence>
<proteinExistence type="inferred from homology"/>
<dbReference type="STRING" id="887898.HMPREF0551_1426"/>
<name>E7RXK5_9BURK</name>
<dbReference type="GO" id="GO:0030288">
    <property type="term" value="C:outer membrane-bounded periplasmic space"/>
    <property type="evidence" value="ECO:0007669"/>
    <property type="project" value="InterPro"/>
</dbReference>
<dbReference type="NCBIfam" id="TIGR00787">
    <property type="entry name" value="dctP"/>
    <property type="match status" value="1"/>
</dbReference>
<dbReference type="AlphaFoldDB" id="E7RXK5"/>
<evidence type="ECO:0000256" key="3">
    <source>
        <dbReference type="ARBA" id="ARBA00022729"/>
    </source>
</evidence>
<accession>E7RXK5</accession>
<dbReference type="HOGENOM" id="CLU_036176_1_3_4"/>
<dbReference type="Proteomes" id="UP000011021">
    <property type="component" value="Unassembled WGS sequence"/>
</dbReference>
<dbReference type="Pfam" id="PF03480">
    <property type="entry name" value="DctP"/>
    <property type="match status" value="1"/>
</dbReference>
<dbReference type="Gene3D" id="3.40.190.170">
    <property type="entry name" value="Bacterial extracellular solute-binding protein, family 7"/>
    <property type="match status" value="1"/>
</dbReference>
<dbReference type="RefSeq" id="WP_005673700.1">
    <property type="nucleotide sequence ID" value="NZ_CP146288.1"/>
</dbReference>
<dbReference type="NCBIfam" id="NF037995">
    <property type="entry name" value="TRAP_S1"/>
    <property type="match status" value="1"/>
</dbReference>
<keyword evidence="5" id="KW-0675">Receptor</keyword>
<dbReference type="eggNOG" id="COG1638">
    <property type="taxonomic scope" value="Bacteria"/>
</dbReference>
<dbReference type="InterPro" id="IPR038404">
    <property type="entry name" value="TRAP_DctP_sf"/>
</dbReference>
<dbReference type="InterPro" id="IPR018389">
    <property type="entry name" value="DctP_fam"/>
</dbReference>
<dbReference type="GO" id="GO:0055085">
    <property type="term" value="P:transmembrane transport"/>
    <property type="evidence" value="ECO:0007669"/>
    <property type="project" value="InterPro"/>
</dbReference>
<dbReference type="PIRSF" id="PIRSF006470">
    <property type="entry name" value="DctB"/>
    <property type="match status" value="1"/>
</dbReference>
<evidence type="ECO:0000256" key="2">
    <source>
        <dbReference type="ARBA" id="ARBA00022448"/>
    </source>
</evidence>
<comment type="similarity">
    <text evidence="1">Belongs to the bacterial solute-binding protein 7 family.</text>
</comment>
<dbReference type="CDD" id="cd13603">
    <property type="entry name" value="PBP2_TRAP_Siap_TeaA_like"/>
    <property type="match status" value="1"/>
</dbReference>
<organism evidence="5 6">
    <name type="scientific">Lautropia mirabilis ATCC 51599</name>
    <dbReference type="NCBI Taxonomy" id="887898"/>
    <lineage>
        <taxon>Bacteria</taxon>
        <taxon>Pseudomonadati</taxon>
        <taxon>Pseudomonadota</taxon>
        <taxon>Betaproteobacteria</taxon>
        <taxon>Burkholderiales</taxon>
        <taxon>Burkholderiaceae</taxon>
        <taxon>Lautropia</taxon>
    </lineage>
</organism>
<keyword evidence="6" id="KW-1185">Reference proteome</keyword>
<dbReference type="InterPro" id="IPR004682">
    <property type="entry name" value="TRAP_DctP"/>
</dbReference>
<evidence type="ECO:0000313" key="6">
    <source>
        <dbReference type="Proteomes" id="UP000011021"/>
    </source>
</evidence>
<feature type="chain" id="PRO_5003224112" evidence="4">
    <location>
        <begin position="25"/>
        <end position="330"/>
    </location>
</feature>
<evidence type="ECO:0000256" key="4">
    <source>
        <dbReference type="SAM" id="SignalP"/>
    </source>
</evidence>
<gene>
    <name evidence="5" type="ORF">HMPREF0551_1426</name>
</gene>
<reference evidence="5 6" key="1">
    <citation type="submission" date="2010-12" db="EMBL/GenBank/DDBJ databases">
        <authorList>
            <person name="Muzny D."/>
            <person name="Qin X."/>
            <person name="Deng J."/>
            <person name="Jiang H."/>
            <person name="Liu Y."/>
            <person name="Qu J."/>
            <person name="Song X.-Z."/>
            <person name="Zhang L."/>
            <person name="Thornton R."/>
            <person name="Coyle M."/>
            <person name="Francisco L."/>
            <person name="Jackson L."/>
            <person name="Javaid M."/>
            <person name="Korchina V."/>
            <person name="Kovar C."/>
            <person name="Mata R."/>
            <person name="Mathew T."/>
            <person name="Ngo R."/>
            <person name="Nguyen L."/>
            <person name="Nguyen N."/>
            <person name="Okwuonu G."/>
            <person name="Ongeri F."/>
            <person name="Pham C."/>
            <person name="Simmons D."/>
            <person name="Wilczek-Boney K."/>
            <person name="Hale W."/>
            <person name="Jakkamsetti A."/>
            <person name="Pham P."/>
            <person name="Ruth R."/>
            <person name="San Lucas F."/>
            <person name="Warren J."/>
            <person name="Zhang J."/>
            <person name="Zhao Z."/>
            <person name="Zhou C."/>
            <person name="Zhu D."/>
            <person name="Lee S."/>
            <person name="Bess C."/>
            <person name="Blankenburg K."/>
            <person name="Forbes L."/>
            <person name="Fu Q."/>
            <person name="Gubbala S."/>
            <person name="Hirani K."/>
            <person name="Jayaseelan J.C."/>
            <person name="Lara F."/>
            <person name="Munidasa M."/>
            <person name="Palculict T."/>
            <person name="Patil S."/>
            <person name="Pu L.-L."/>
            <person name="Saada N."/>
            <person name="Tang L."/>
            <person name="Weissenberger G."/>
            <person name="Zhu Y."/>
            <person name="Hemphill L."/>
            <person name="Shang Y."/>
            <person name="Youmans B."/>
            <person name="Ayvaz T."/>
            <person name="Ross M."/>
            <person name="Santibanez J."/>
            <person name="Aqrawi P."/>
            <person name="Gross S."/>
            <person name="Joshi V."/>
            <person name="Fowler G."/>
            <person name="Nazareth L."/>
            <person name="Reid J."/>
            <person name="Worley K."/>
            <person name="Petrosino J."/>
            <person name="Highlander S."/>
            <person name="Gibbs R."/>
        </authorList>
    </citation>
    <scope>NUCLEOTIDE SEQUENCE [LARGE SCALE GENOMIC DNA]</scope>
    <source>
        <strain evidence="5 6">ATCC 51599</strain>
    </source>
</reference>
<comment type="caution">
    <text evidence="5">The sequence shown here is derived from an EMBL/GenBank/DDBJ whole genome shotgun (WGS) entry which is preliminary data.</text>
</comment>
<evidence type="ECO:0000313" key="5">
    <source>
        <dbReference type="EMBL" id="EFV94679.1"/>
    </source>
</evidence>
<feature type="signal peptide" evidence="4">
    <location>
        <begin position="1"/>
        <end position="24"/>
    </location>
</feature>
<keyword evidence="2" id="KW-0813">Transport</keyword>
<dbReference type="PANTHER" id="PTHR33376">
    <property type="match status" value="1"/>
</dbReference>
<evidence type="ECO:0000256" key="1">
    <source>
        <dbReference type="ARBA" id="ARBA00009023"/>
    </source>
</evidence>
<dbReference type="EMBL" id="AEQP01000010">
    <property type="protein sequence ID" value="EFV94679.1"/>
    <property type="molecule type" value="Genomic_DNA"/>
</dbReference>
<keyword evidence="3 4" id="KW-0732">Signal</keyword>